<sequence length="306" mass="33118">MMKEEAAAWASAWNVTRLPVADGRAAAVVIDGFLPPRLASRWHSELASSWAASAPCRNDGICAPHSCAWLYTTNDHGSNRKVRSVHGRPERLAAAWSSYRAGRFAYSKWELAAKQAMYGAVGAFMAQLPMRRAVGRAVGMSEEAAAAMGNVSDYFITAFDEGDFLSTHSDSASGSIAWVLHLTHGWDRSRGGALRFNGRSVVDLAPAFNRMVLFYTRPATVNHQVLPVGQPPAARGRTATAVTGGASLRDVRGYRHLAEEAPAASLSFPRFGFTGWYMAPNDRFSAFDLAQNKLMQAAASKGDVCF</sequence>
<dbReference type="Gene3D" id="2.60.120.620">
    <property type="entry name" value="q2cbj1_9rhob like domain"/>
    <property type="match status" value="1"/>
</dbReference>
<accession>A0AB34INI1</accession>
<proteinExistence type="predicted"/>
<protein>
    <recommendedName>
        <fullName evidence="1">Prolyl 4-hydroxylase alpha subunit Fe(2+) 2OG dioxygenase domain-containing protein</fullName>
    </recommendedName>
</protein>
<gene>
    <name evidence="2" type="ORF">AB1Y20_011067</name>
</gene>
<comment type="caution">
    <text evidence="2">The sequence shown here is derived from an EMBL/GenBank/DDBJ whole genome shotgun (WGS) entry which is preliminary data.</text>
</comment>
<dbReference type="AlphaFoldDB" id="A0AB34INI1"/>
<evidence type="ECO:0000259" key="1">
    <source>
        <dbReference type="Pfam" id="PF13640"/>
    </source>
</evidence>
<evidence type="ECO:0000313" key="3">
    <source>
        <dbReference type="Proteomes" id="UP001515480"/>
    </source>
</evidence>
<keyword evidence="3" id="KW-1185">Reference proteome</keyword>
<organism evidence="2 3">
    <name type="scientific">Prymnesium parvum</name>
    <name type="common">Toxic golden alga</name>
    <dbReference type="NCBI Taxonomy" id="97485"/>
    <lineage>
        <taxon>Eukaryota</taxon>
        <taxon>Haptista</taxon>
        <taxon>Haptophyta</taxon>
        <taxon>Prymnesiophyceae</taxon>
        <taxon>Prymnesiales</taxon>
        <taxon>Prymnesiaceae</taxon>
        <taxon>Prymnesium</taxon>
    </lineage>
</organism>
<reference evidence="2 3" key="1">
    <citation type="journal article" date="2024" name="Science">
        <title>Giant polyketide synthase enzymes in the biosynthesis of giant marine polyether toxins.</title>
        <authorList>
            <person name="Fallon T.R."/>
            <person name="Shende V.V."/>
            <person name="Wierzbicki I.H."/>
            <person name="Pendleton A.L."/>
            <person name="Watervoot N.F."/>
            <person name="Auber R.P."/>
            <person name="Gonzalez D.J."/>
            <person name="Wisecaver J.H."/>
            <person name="Moore B.S."/>
        </authorList>
    </citation>
    <scope>NUCLEOTIDE SEQUENCE [LARGE SCALE GENOMIC DNA]</scope>
    <source>
        <strain evidence="2 3">12B1</strain>
    </source>
</reference>
<dbReference type="EMBL" id="JBGBPQ010000022">
    <property type="protein sequence ID" value="KAL1502997.1"/>
    <property type="molecule type" value="Genomic_DNA"/>
</dbReference>
<evidence type="ECO:0000313" key="2">
    <source>
        <dbReference type="EMBL" id="KAL1502997.1"/>
    </source>
</evidence>
<dbReference type="Proteomes" id="UP001515480">
    <property type="component" value="Unassembled WGS sequence"/>
</dbReference>
<dbReference type="InterPro" id="IPR044862">
    <property type="entry name" value="Pro_4_hyd_alph_FE2OG_OXY"/>
</dbReference>
<feature type="domain" description="Prolyl 4-hydroxylase alpha subunit Fe(2+) 2OG dioxygenase" evidence="1">
    <location>
        <begin position="158"/>
        <end position="230"/>
    </location>
</feature>
<dbReference type="Pfam" id="PF13640">
    <property type="entry name" value="2OG-FeII_Oxy_3"/>
    <property type="match status" value="1"/>
</dbReference>
<name>A0AB34INI1_PRYPA</name>